<comment type="subcellular location">
    <subcellularLocation>
        <location evidence="1">Cell membrane</location>
        <topology evidence="1">Multi-pass membrane protein</topology>
    </subcellularLocation>
</comment>
<feature type="chain" id="PRO_5025466609" evidence="14">
    <location>
        <begin position="23"/>
        <end position="642"/>
    </location>
</feature>
<gene>
    <name evidence="16" type="ORF">HAZT_HAZT008170</name>
</gene>
<comment type="caution">
    <text evidence="16">The sequence shown here is derived from an EMBL/GenBank/DDBJ whole genome shotgun (WGS) entry which is preliminary data.</text>
</comment>
<evidence type="ECO:0000256" key="6">
    <source>
        <dbReference type="ARBA" id="ARBA00022989"/>
    </source>
</evidence>
<evidence type="ECO:0000259" key="15">
    <source>
        <dbReference type="SMART" id="SM00918"/>
    </source>
</evidence>
<keyword evidence="11" id="KW-1071">Ligand-gated ion channel</keyword>
<evidence type="ECO:0000256" key="1">
    <source>
        <dbReference type="ARBA" id="ARBA00004651"/>
    </source>
</evidence>
<keyword evidence="7" id="KW-0406">Ion transport</keyword>
<keyword evidence="3" id="KW-0813">Transport</keyword>
<dbReference type="GO" id="GO:0015276">
    <property type="term" value="F:ligand-gated monoatomic ion channel activity"/>
    <property type="evidence" value="ECO:0007669"/>
    <property type="project" value="InterPro"/>
</dbReference>
<evidence type="ECO:0000256" key="2">
    <source>
        <dbReference type="ARBA" id="ARBA00008685"/>
    </source>
</evidence>
<dbReference type="Gene3D" id="1.10.287.70">
    <property type="match status" value="1"/>
</dbReference>
<feature type="domain" description="Ionotropic glutamate receptor L-glutamate and glycine-binding" evidence="15">
    <location>
        <begin position="233"/>
        <end position="291"/>
    </location>
</feature>
<feature type="signal peptide" evidence="14">
    <location>
        <begin position="1"/>
        <end position="22"/>
    </location>
</feature>
<comment type="similarity">
    <text evidence="2">Belongs to the glutamate-gated ion channel (TC 1.A.10.1) family.</text>
</comment>
<evidence type="ECO:0000256" key="3">
    <source>
        <dbReference type="ARBA" id="ARBA00022448"/>
    </source>
</evidence>
<evidence type="ECO:0000256" key="13">
    <source>
        <dbReference type="SAM" id="Phobius"/>
    </source>
</evidence>
<dbReference type="GO" id="GO:0005886">
    <property type="term" value="C:plasma membrane"/>
    <property type="evidence" value="ECO:0007669"/>
    <property type="project" value="UniProtKB-SubCell"/>
</dbReference>
<dbReference type="Gene3D" id="3.40.190.10">
    <property type="entry name" value="Periplasmic binding protein-like II"/>
    <property type="match status" value="1"/>
</dbReference>
<keyword evidence="4" id="KW-1003">Cell membrane</keyword>
<dbReference type="Proteomes" id="UP000711488">
    <property type="component" value="Unassembled WGS sequence"/>
</dbReference>
<reference evidence="16" key="2">
    <citation type="journal article" date="2018" name="Environ. Sci. Technol.">
        <title>The Toxicogenome of Hyalella azteca: A Model for Sediment Ecotoxicology and Evolutionary Toxicology.</title>
        <authorList>
            <person name="Poynton H.C."/>
            <person name="Hasenbein S."/>
            <person name="Benoit J.B."/>
            <person name="Sepulveda M.S."/>
            <person name="Poelchau M.F."/>
            <person name="Hughes D.S.T."/>
            <person name="Murali S.C."/>
            <person name="Chen S."/>
            <person name="Glastad K.M."/>
            <person name="Goodisman M.A.D."/>
            <person name="Werren J.H."/>
            <person name="Vineis J.H."/>
            <person name="Bowen J.L."/>
            <person name="Friedrich M."/>
            <person name="Jones J."/>
            <person name="Robertson H.M."/>
            <person name="Feyereisen R."/>
            <person name="Mechler-Hickson A."/>
            <person name="Mathers N."/>
            <person name="Lee C.E."/>
            <person name="Colbourne J.K."/>
            <person name="Biales A."/>
            <person name="Johnston J.S."/>
            <person name="Wellborn G.A."/>
            <person name="Rosendale A.J."/>
            <person name="Cridge A.G."/>
            <person name="Munoz-Torres M.C."/>
            <person name="Bain P.A."/>
            <person name="Manny A.R."/>
            <person name="Major K.M."/>
            <person name="Lambert F.N."/>
            <person name="Vulpe C.D."/>
            <person name="Tuck P."/>
            <person name="Blalock B.J."/>
            <person name="Lin Y.Y."/>
            <person name="Smith M.E."/>
            <person name="Ochoa-Acuna H."/>
            <person name="Chen M.M."/>
            <person name="Childers C.P."/>
            <person name="Qu J."/>
            <person name="Dugan S."/>
            <person name="Lee S.L."/>
            <person name="Chao H."/>
            <person name="Dinh H."/>
            <person name="Han Y."/>
            <person name="Doddapaneni H."/>
            <person name="Worley K.C."/>
            <person name="Muzny D.M."/>
            <person name="Gibbs R.A."/>
            <person name="Richards S."/>
        </authorList>
    </citation>
    <scope>NUCLEOTIDE SEQUENCE</scope>
    <source>
        <strain evidence="16">HAZT.00-mixed</strain>
        <tissue evidence="16">Whole organism</tissue>
    </source>
</reference>
<dbReference type="AlphaFoldDB" id="A0A6A0GSE9"/>
<feature type="transmembrane region" description="Helical" evidence="13">
    <location>
        <begin position="346"/>
        <end position="367"/>
    </location>
</feature>
<sequence length="642" mass="73902">MRAAHLRSSWWLIVVSVYLVQAKFRVNLEFDETLPAYATILENLITKTLSNENIIFLYDREVRNFVNLDDVSRWASDSLNSSILISLENLRDVRMTINKNYLRGSSLIVILLYHRDPKPFLDIEASSMVWDPENFILLGVESEVSSLNIFRHKLIQRSLLVTSIEHLGADEGRFDVYQMRHIIPGKGAESATKIRLGTYTPQNFANKAQLFGNVHYDLAGGVMSLATWCDDKPFIHLYPGKTECEGVSLDLLSIIAQKYGFSYNVQLKTADGRWGSKVNGTWNGMFADLMYNGKHLTINYFLLTEERYSDFDTTYPYFNEGFGFVLRKPPPLPAWRGLYYPFSTSVWILFIFTTAIVIVLVTAVLFITKEGRKSDSSVLMVLAAVIRVHYRDTIRKTWVMLWMLCWRLAVFVLSLAYTSNLVAFLTVPVTRSKIQTVDELAASNLRPLMQDYGSFLPGALRISEDPSLRTLGNRFDIFPYEYNSFTKYAFPKVLADTHALVDIYSYLYLVRYESNMVESTYFMREKVLPGYLTWILPKNTAYTIAISNALQRFVESGIVQKLYRKHMVEPHDQETASEWEILRIEHLQGPFIILAFGLLLSLIAFAAERIYEKHSKEIMSKGETAHNRRRNGLFKIRSLDPL</sequence>
<protein>
    <submittedName>
        <fullName evidence="16">Ionotropic receptor 105</fullName>
    </submittedName>
</protein>
<feature type="transmembrane region" description="Helical" evidence="13">
    <location>
        <begin position="397"/>
        <end position="417"/>
    </location>
</feature>
<dbReference type="SUPFAM" id="SSF53850">
    <property type="entry name" value="Periplasmic binding protein-like II"/>
    <property type="match status" value="1"/>
</dbReference>
<accession>A0A6A0GSE9</accession>
<keyword evidence="5 13" id="KW-0812">Transmembrane</keyword>
<dbReference type="InterPro" id="IPR052192">
    <property type="entry name" value="Insect_Ionotropic_Sensory_Rcpt"/>
</dbReference>
<feature type="transmembrane region" description="Helical" evidence="13">
    <location>
        <begin position="591"/>
        <end position="611"/>
    </location>
</feature>
<evidence type="ECO:0000256" key="8">
    <source>
        <dbReference type="ARBA" id="ARBA00023136"/>
    </source>
</evidence>
<evidence type="ECO:0000256" key="11">
    <source>
        <dbReference type="ARBA" id="ARBA00023286"/>
    </source>
</evidence>
<evidence type="ECO:0000256" key="12">
    <source>
        <dbReference type="ARBA" id="ARBA00023303"/>
    </source>
</evidence>
<reference evidence="16" key="1">
    <citation type="submission" date="2014-08" db="EMBL/GenBank/DDBJ databases">
        <authorList>
            <person name="Murali S."/>
            <person name="Richards S."/>
            <person name="Bandaranaike D."/>
            <person name="Bellair M."/>
            <person name="Blankenburg K."/>
            <person name="Chao H."/>
            <person name="Dinh H."/>
            <person name="Doddapaneni H."/>
            <person name="Dugan-Rocha S."/>
            <person name="Elkadiri S."/>
            <person name="Gnanaolivu R."/>
            <person name="Hughes D."/>
            <person name="Lee S."/>
            <person name="Li M."/>
            <person name="Ming W."/>
            <person name="Munidasa M."/>
            <person name="Muniz J."/>
            <person name="Nguyen L."/>
            <person name="Osuji N."/>
            <person name="Pu L.-L."/>
            <person name="Puazo M."/>
            <person name="Skinner E."/>
            <person name="Qu C."/>
            <person name="Quiroz J."/>
            <person name="Raj R."/>
            <person name="Weissenberger G."/>
            <person name="Xin Y."/>
            <person name="Zou X."/>
            <person name="Han Y."/>
            <person name="Worley K."/>
            <person name="Muzny D."/>
            <person name="Gibbs R."/>
        </authorList>
    </citation>
    <scope>NUCLEOTIDE SEQUENCE</scope>
    <source>
        <strain evidence="16">HAZT.00-mixed</strain>
        <tissue evidence="16">Whole organism</tissue>
    </source>
</reference>
<reference evidence="16" key="3">
    <citation type="submission" date="2019-06" db="EMBL/GenBank/DDBJ databases">
        <authorList>
            <person name="Poynton C."/>
            <person name="Hasenbein S."/>
            <person name="Benoit J.B."/>
            <person name="Sepulveda M.S."/>
            <person name="Poelchau M.F."/>
            <person name="Murali S.C."/>
            <person name="Chen S."/>
            <person name="Glastad K.M."/>
            <person name="Werren J.H."/>
            <person name="Vineis J.H."/>
            <person name="Bowen J.L."/>
            <person name="Friedrich M."/>
            <person name="Jones J."/>
            <person name="Robertson H.M."/>
            <person name="Feyereisen R."/>
            <person name="Mechler-Hickson A."/>
            <person name="Mathers N."/>
            <person name="Lee C.E."/>
            <person name="Colbourne J.K."/>
            <person name="Biales A."/>
            <person name="Johnston J.S."/>
            <person name="Wellborn G.A."/>
            <person name="Rosendale A.J."/>
            <person name="Cridge A.G."/>
            <person name="Munoz-Torres M.C."/>
            <person name="Bain P.A."/>
            <person name="Manny A.R."/>
            <person name="Major K.M."/>
            <person name="Lambert F.N."/>
            <person name="Vulpe C.D."/>
            <person name="Tuck P."/>
            <person name="Blalock B.J."/>
            <person name="Lin Y.-Y."/>
            <person name="Smith M.E."/>
            <person name="Ochoa-Acuna H."/>
            <person name="Chen M.-J.M."/>
            <person name="Childers C.P."/>
            <person name="Qu J."/>
            <person name="Dugan S."/>
            <person name="Lee S.L."/>
            <person name="Chao H."/>
            <person name="Dinh H."/>
            <person name="Han Y."/>
            <person name="Doddapaneni H."/>
            <person name="Worley K.C."/>
            <person name="Muzny D.M."/>
            <person name="Gibbs R.A."/>
            <person name="Richards S."/>
        </authorList>
    </citation>
    <scope>NUCLEOTIDE SEQUENCE</scope>
    <source>
        <strain evidence="16">HAZT.00-mixed</strain>
        <tissue evidence="16">Whole organism</tissue>
    </source>
</reference>
<keyword evidence="14" id="KW-0732">Signal</keyword>
<keyword evidence="12" id="KW-0407">Ion channel</keyword>
<dbReference type="PANTHER" id="PTHR42643:SF24">
    <property type="entry name" value="IONOTROPIC RECEPTOR 60A"/>
    <property type="match status" value="1"/>
</dbReference>
<evidence type="ECO:0000256" key="10">
    <source>
        <dbReference type="ARBA" id="ARBA00023180"/>
    </source>
</evidence>
<dbReference type="GO" id="GO:0050906">
    <property type="term" value="P:detection of stimulus involved in sensory perception"/>
    <property type="evidence" value="ECO:0007669"/>
    <property type="project" value="UniProtKB-ARBA"/>
</dbReference>
<dbReference type="PANTHER" id="PTHR42643">
    <property type="entry name" value="IONOTROPIC RECEPTOR 20A-RELATED"/>
    <property type="match status" value="1"/>
</dbReference>
<dbReference type="Pfam" id="PF00060">
    <property type="entry name" value="Lig_chan"/>
    <property type="match status" value="1"/>
</dbReference>
<evidence type="ECO:0000256" key="14">
    <source>
        <dbReference type="SAM" id="SignalP"/>
    </source>
</evidence>
<dbReference type="SMART" id="SM00918">
    <property type="entry name" value="Lig_chan-Glu_bd"/>
    <property type="match status" value="1"/>
</dbReference>
<keyword evidence="6 13" id="KW-1133">Transmembrane helix</keyword>
<evidence type="ECO:0000256" key="7">
    <source>
        <dbReference type="ARBA" id="ARBA00023065"/>
    </source>
</evidence>
<evidence type="ECO:0000256" key="9">
    <source>
        <dbReference type="ARBA" id="ARBA00023170"/>
    </source>
</evidence>
<organism evidence="16">
    <name type="scientific">Hyalella azteca</name>
    <name type="common">Amphipod</name>
    <dbReference type="NCBI Taxonomy" id="294128"/>
    <lineage>
        <taxon>Eukaryota</taxon>
        <taxon>Metazoa</taxon>
        <taxon>Ecdysozoa</taxon>
        <taxon>Arthropoda</taxon>
        <taxon>Crustacea</taxon>
        <taxon>Multicrustacea</taxon>
        <taxon>Malacostraca</taxon>
        <taxon>Eumalacostraca</taxon>
        <taxon>Peracarida</taxon>
        <taxon>Amphipoda</taxon>
        <taxon>Senticaudata</taxon>
        <taxon>Talitrida</taxon>
        <taxon>Talitroidea</taxon>
        <taxon>Hyalellidae</taxon>
        <taxon>Hyalella</taxon>
    </lineage>
</organism>
<name>A0A6A0GSE9_HYAAZ</name>
<dbReference type="InterPro" id="IPR001320">
    <property type="entry name" value="Iontro_rcpt_C"/>
</dbReference>
<dbReference type="Pfam" id="PF10613">
    <property type="entry name" value="Lig_chan-Glu_bd"/>
    <property type="match status" value="1"/>
</dbReference>
<keyword evidence="8 13" id="KW-0472">Membrane</keyword>
<evidence type="ECO:0000256" key="4">
    <source>
        <dbReference type="ARBA" id="ARBA00022475"/>
    </source>
</evidence>
<evidence type="ECO:0000256" key="5">
    <source>
        <dbReference type="ARBA" id="ARBA00022692"/>
    </source>
</evidence>
<dbReference type="EMBL" id="JQDR03015442">
    <property type="protein sequence ID" value="KAA0186643.1"/>
    <property type="molecule type" value="Genomic_DNA"/>
</dbReference>
<keyword evidence="9 16" id="KW-0675">Receptor</keyword>
<keyword evidence="10" id="KW-0325">Glycoprotein</keyword>
<proteinExistence type="inferred from homology"/>
<evidence type="ECO:0000313" key="16">
    <source>
        <dbReference type="EMBL" id="KAA0186643.1"/>
    </source>
</evidence>
<dbReference type="InterPro" id="IPR019594">
    <property type="entry name" value="Glu/Gly-bd"/>
</dbReference>